<organism evidence="2 3">
    <name type="scientific">Halostagnicola kamekurae</name>
    <dbReference type="NCBI Taxonomy" id="619731"/>
    <lineage>
        <taxon>Archaea</taxon>
        <taxon>Methanobacteriati</taxon>
        <taxon>Methanobacteriota</taxon>
        <taxon>Stenosarchaea group</taxon>
        <taxon>Halobacteria</taxon>
        <taxon>Halobacteriales</taxon>
        <taxon>Natrialbaceae</taxon>
        <taxon>Halostagnicola</taxon>
    </lineage>
</organism>
<dbReference type="InterPro" id="IPR036291">
    <property type="entry name" value="NAD(P)-bd_dom_sf"/>
</dbReference>
<dbReference type="GO" id="GO:0000166">
    <property type="term" value="F:nucleotide binding"/>
    <property type="evidence" value="ECO:0007669"/>
    <property type="project" value="InterPro"/>
</dbReference>
<sequence length="384" mass="42646">MLGIAWYSLANYLWDDGQPPLEMKLGVIGVGAIAQIMHVPYLAELPEADIHAIADPGKNVVETFGDRYNVPNRYTESTALIEAQADALDGVVITTPMHTHAEVAIAALEADLHTFVEKPVAVTPADAQRVVDAAEESDAVCMVGYMKRFDPGFQRFQSGLDDLSEIDLVTSTVIPPDVGSVLEENYDIVYADLADSFIEESNETRRKQVERAIGTDDETLSKAYDFHLESICHDVNALRSAFGSVERIDHVDIFGDWQFITAQLRYEGDRRCLLKAGTSDRKWYDERIRVDAPEGSASIEFSNAFIKNTPSDVRTKLGTAKTTETRHTPSSDEPFKRELRHFLECIDGSATPRTPPEESKRDVELIADLVRTYDQVGESGSVSR</sequence>
<dbReference type="InterPro" id="IPR051317">
    <property type="entry name" value="Gfo/Idh/MocA_oxidoreduct"/>
</dbReference>
<gene>
    <name evidence="2" type="ORF">SAMN04488556_3919</name>
</gene>
<evidence type="ECO:0000313" key="2">
    <source>
        <dbReference type="EMBL" id="SFT01452.1"/>
    </source>
</evidence>
<dbReference type="PANTHER" id="PTHR43708">
    <property type="entry name" value="CONSERVED EXPRESSED OXIDOREDUCTASE (EUROFUNG)"/>
    <property type="match status" value="1"/>
</dbReference>
<protein>
    <submittedName>
        <fullName evidence="2">Predicted dehydrogenase</fullName>
    </submittedName>
</protein>
<dbReference type="Gene3D" id="3.30.360.10">
    <property type="entry name" value="Dihydrodipicolinate Reductase, domain 2"/>
    <property type="match status" value="1"/>
</dbReference>
<name>A0A1I6UJ24_9EURY</name>
<evidence type="ECO:0000313" key="3">
    <source>
        <dbReference type="Proteomes" id="UP000199199"/>
    </source>
</evidence>
<accession>A0A1I6UJ24</accession>
<feature type="domain" description="Gfo/Idh/MocA-like oxidoreductase N-terminal" evidence="1">
    <location>
        <begin position="24"/>
        <end position="145"/>
    </location>
</feature>
<dbReference type="AlphaFoldDB" id="A0A1I6UJ24"/>
<dbReference type="SUPFAM" id="SSF55347">
    <property type="entry name" value="Glyceraldehyde-3-phosphate dehydrogenase-like, C-terminal domain"/>
    <property type="match status" value="1"/>
</dbReference>
<dbReference type="Proteomes" id="UP000199199">
    <property type="component" value="Unassembled WGS sequence"/>
</dbReference>
<dbReference type="Pfam" id="PF01408">
    <property type="entry name" value="GFO_IDH_MocA"/>
    <property type="match status" value="1"/>
</dbReference>
<dbReference type="InterPro" id="IPR000683">
    <property type="entry name" value="Gfo/Idh/MocA-like_OxRdtase_N"/>
</dbReference>
<reference evidence="3" key="1">
    <citation type="submission" date="2016-10" db="EMBL/GenBank/DDBJ databases">
        <authorList>
            <person name="Varghese N."/>
            <person name="Submissions S."/>
        </authorList>
    </citation>
    <scope>NUCLEOTIDE SEQUENCE [LARGE SCALE GENOMIC DNA]</scope>
    <source>
        <strain evidence="3">DSM 22427</strain>
    </source>
</reference>
<dbReference type="EMBL" id="FOZS01000004">
    <property type="protein sequence ID" value="SFT01452.1"/>
    <property type="molecule type" value="Genomic_DNA"/>
</dbReference>
<proteinExistence type="predicted"/>
<dbReference type="SUPFAM" id="SSF51735">
    <property type="entry name" value="NAD(P)-binding Rossmann-fold domains"/>
    <property type="match status" value="1"/>
</dbReference>
<dbReference type="Gene3D" id="3.40.50.720">
    <property type="entry name" value="NAD(P)-binding Rossmann-like Domain"/>
    <property type="match status" value="1"/>
</dbReference>
<dbReference type="PANTHER" id="PTHR43708:SF4">
    <property type="entry name" value="OXIDOREDUCTASE YCEM-RELATED"/>
    <property type="match status" value="1"/>
</dbReference>
<keyword evidence="3" id="KW-1185">Reference proteome</keyword>
<evidence type="ECO:0000259" key="1">
    <source>
        <dbReference type="Pfam" id="PF01408"/>
    </source>
</evidence>